<feature type="compositionally biased region" description="Pro residues" evidence="11">
    <location>
        <begin position="49"/>
        <end position="60"/>
    </location>
</feature>
<comment type="cofactor">
    <cofactor evidence="2">
        <name>Mg(2+)</name>
        <dbReference type="ChEBI" id="CHEBI:18420"/>
    </cofactor>
</comment>
<dbReference type="SUPFAM" id="SSF56219">
    <property type="entry name" value="DNase I-like"/>
    <property type="match status" value="1"/>
</dbReference>
<evidence type="ECO:0000256" key="7">
    <source>
        <dbReference type="ARBA" id="ARBA00022801"/>
    </source>
</evidence>
<dbReference type="GO" id="GO:0046872">
    <property type="term" value="F:metal ion binding"/>
    <property type="evidence" value="ECO:0007669"/>
    <property type="project" value="UniProtKB-KW"/>
</dbReference>
<keyword evidence="10" id="KW-0539">Nucleus</keyword>
<dbReference type="GO" id="GO:0003697">
    <property type="term" value="F:single-stranded DNA binding"/>
    <property type="evidence" value="ECO:0007669"/>
    <property type="project" value="TreeGrafter"/>
</dbReference>
<keyword evidence="12" id="KW-0732">Signal</keyword>
<dbReference type="GO" id="GO:0070260">
    <property type="term" value="F:5'-tyrosyl-DNA phosphodiesterase activity"/>
    <property type="evidence" value="ECO:0007669"/>
    <property type="project" value="TreeGrafter"/>
</dbReference>
<sequence length="1178" mass="124948">MGLAPRGRARASCPSLFCLLSCILLCVLASRLREWHSVRRELPGLRVPSPAPALESPPPNASCASRLASTAPPPPACGAQPLLSVAFASADGLPPRAALLASLRNADGDVTGVAAIGGAVAAEGWLPTHAAHVRGRLGVWWRAGAFELDAAGGGEEWLWVRLRGREACSCEWPAALLVLLAAEEGMEPMLAWLASAAETSVLVMSAVPETATPHHWRRAYAAHGLVDVGDALGTIAEDTTVNTALARGAAGAVPPRQAASIATSANSPLRAVSLTVLRAFHDGEAPAATWPLVATLAPRPARSAESCAEGTRGRGEAKEGRRAVRFSSMTLNAWGSNQLEGRRDELVALLRHHAPDVLCLQEVRDLHPLLLGALPEHDSTACTAESRGEPHPGLPPAMVAEDTALMWRRSAFERVNGGTVPIVGERSVLWVRLKPKTTASEGSVLLATTHLLHADTPDETSSGHGLRHQQIQAVLQVLNSIALAGEATLLMGDMNEPFHPRWRMRADGLVDCFTALGITPTPTYPAHPLAEWDLMYPSVPLDFVMSRGAVLARSCQVLRKPRPASDHWPVLATWELLHADDPRVSSRHPTASRRLYNPFAVVATPSPYKRCNTSWFRVWNAPPRVKSPTAAPSKGKNYDAAPMLSLFTHEFTQTRIAGERRIPRGLTRSNACWSGPLTPSPYRGAAGSDFGCAEFSLDLAGHGKEYNLTAAQLREASGVCRVCASNAAAACVALAPQCVSFELNGDRSLATLKTSGCAAKVRIGTMVLSKASLEYCDQPPRRPPDGGAAAGASAAAASVPLCSRPDGGPWPCREPGCPSSSVGCPLLAKRYCKHTFGAVFLSPPDGVANSTRVSFLCPHACGLCSGTPLVAGSGEAASHAAPPPPMRSTGATVARMTALCARLAPAVAVRPAPAGVRSLAAEIVVRLSPWRWGGSPALLTFNPDGIDGALETPWGEGRWGPMPNKPAVLWATFSSRTHMLRVHGALLESFRCGDNDTVRVYASQPTLRSLPGSVCEPSKPTPNPNGECTRAGSRSPWAWGPRGDRSFISFHRRSAYISCPAFRRSDAGGLTQSGASCRYRLRWSCTSATPHKGDESIMLASEWIFGMQDVRVGSLIRGDEQILLRCPEGANGSASLTSDIDGAALAPLGGFVLAYHVNPLTSSGRDLELWRLGRTRKS</sequence>
<dbReference type="Pfam" id="PF03372">
    <property type="entry name" value="Exo_endo_phos"/>
    <property type="match status" value="1"/>
</dbReference>
<name>A0AB34JL87_PRYPA</name>
<dbReference type="GO" id="GO:0005737">
    <property type="term" value="C:cytoplasm"/>
    <property type="evidence" value="ECO:0007669"/>
    <property type="project" value="TreeGrafter"/>
</dbReference>
<evidence type="ECO:0000256" key="1">
    <source>
        <dbReference type="ARBA" id="ARBA00001936"/>
    </source>
</evidence>
<protein>
    <recommendedName>
        <fullName evidence="13">Endonuclease/exonuclease/phosphatase domain-containing protein</fullName>
    </recommendedName>
</protein>
<feature type="signal peptide" evidence="12">
    <location>
        <begin position="1"/>
        <end position="29"/>
    </location>
</feature>
<evidence type="ECO:0000256" key="2">
    <source>
        <dbReference type="ARBA" id="ARBA00001946"/>
    </source>
</evidence>
<dbReference type="InterPro" id="IPR005135">
    <property type="entry name" value="Endo/exonuclease/phosphatase"/>
</dbReference>
<organism evidence="14 15">
    <name type="scientific">Prymnesium parvum</name>
    <name type="common">Toxic golden alga</name>
    <dbReference type="NCBI Taxonomy" id="97485"/>
    <lineage>
        <taxon>Eukaryota</taxon>
        <taxon>Haptista</taxon>
        <taxon>Haptophyta</taxon>
        <taxon>Prymnesiophyceae</taxon>
        <taxon>Prymnesiales</taxon>
        <taxon>Prymnesiaceae</taxon>
        <taxon>Prymnesium</taxon>
    </lineage>
</organism>
<evidence type="ECO:0000256" key="11">
    <source>
        <dbReference type="SAM" id="MobiDB-lite"/>
    </source>
</evidence>
<keyword evidence="15" id="KW-1185">Reference proteome</keyword>
<evidence type="ECO:0000313" key="14">
    <source>
        <dbReference type="EMBL" id="KAL1522438.1"/>
    </source>
</evidence>
<dbReference type="EMBL" id="JBGBPQ010000006">
    <property type="protein sequence ID" value="KAL1522438.1"/>
    <property type="molecule type" value="Genomic_DNA"/>
</dbReference>
<keyword evidence="4" id="KW-0540">Nuclease</keyword>
<dbReference type="PANTHER" id="PTHR15822:SF4">
    <property type="entry name" value="TYROSYL-DNA PHOSPHODIESTERASE 2"/>
    <property type="match status" value="1"/>
</dbReference>
<evidence type="ECO:0000256" key="12">
    <source>
        <dbReference type="SAM" id="SignalP"/>
    </source>
</evidence>
<proteinExistence type="predicted"/>
<evidence type="ECO:0000313" key="15">
    <source>
        <dbReference type="Proteomes" id="UP001515480"/>
    </source>
</evidence>
<feature type="domain" description="Endonuclease/exonuclease/phosphatase" evidence="13">
    <location>
        <begin position="329"/>
        <end position="567"/>
    </location>
</feature>
<dbReference type="GO" id="GO:0004518">
    <property type="term" value="F:nuclease activity"/>
    <property type="evidence" value="ECO:0007669"/>
    <property type="project" value="UniProtKB-KW"/>
</dbReference>
<feature type="region of interest" description="Disordered" evidence="11">
    <location>
        <begin position="46"/>
        <end position="67"/>
    </location>
</feature>
<dbReference type="AlphaFoldDB" id="A0AB34JL87"/>
<evidence type="ECO:0000256" key="8">
    <source>
        <dbReference type="ARBA" id="ARBA00022842"/>
    </source>
</evidence>
<dbReference type="Gene3D" id="3.60.10.10">
    <property type="entry name" value="Endonuclease/exonuclease/phosphatase"/>
    <property type="match status" value="1"/>
</dbReference>
<reference evidence="14 15" key="1">
    <citation type="journal article" date="2024" name="Science">
        <title>Giant polyketide synthase enzymes in the biosynthesis of giant marine polyether toxins.</title>
        <authorList>
            <person name="Fallon T.R."/>
            <person name="Shende V.V."/>
            <person name="Wierzbicki I.H."/>
            <person name="Pendleton A.L."/>
            <person name="Watervoot N.F."/>
            <person name="Auber R.P."/>
            <person name="Gonzalez D.J."/>
            <person name="Wisecaver J.H."/>
            <person name="Moore B.S."/>
        </authorList>
    </citation>
    <scope>NUCLEOTIDE SEQUENCE [LARGE SCALE GENOMIC DNA]</scope>
    <source>
        <strain evidence="14 15">12B1</strain>
    </source>
</reference>
<dbReference type="PANTHER" id="PTHR15822">
    <property type="entry name" value="TRAF AND TNF RECEPTOR-ASSOCIATED PROTEIN"/>
    <property type="match status" value="1"/>
</dbReference>
<evidence type="ECO:0000256" key="9">
    <source>
        <dbReference type="ARBA" id="ARBA00023204"/>
    </source>
</evidence>
<feature type="chain" id="PRO_5044289451" description="Endonuclease/exonuclease/phosphatase domain-containing protein" evidence="12">
    <location>
        <begin position="30"/>
        <end position="1178"/>
    </location>
</feature>
<evidence type="ECO:0000259" key="13">
    <source>
        <dbReference type="Pfam" id="PF03372"/>
    </source>
</evidence>
<dbReference type="InterPro" id="IPR036691">
    <property type="entry name" value="Endo/exonu/phosph_ase_sf"/>
</dbReference>
<feature type="region of interest" description="Disordered" evidence="11">
    <location>
        <begin position="1012"/>
        <end position="1034"/>
    </location>
</feature>
<evidence type="ECO:0000256" key="10">
    <source>
        <dbReference type="ARBA" id="ARBA00023242"/>
    </source>
</evidence>
<evidence type="ECO:0000256" key="6">
    <source>
        <dbReference type="ARBA" id="ARBA00022763"/>
    </source>
</evidence>
<dbReference type="Proteomes" id="UP001515480">
    <property type="component" value="Unassembled WGS sequence"/>
</dbReference>
<evidence type="ECO:0000256" key="5">
    <source>
        <dbReference type="ARBA" id="ARBA00022723"/>
    </source>
</evidence>
<comment type="subcellular location">
    <subcellularLocation>
        <location evidence="3">Nucleus</location>
        <location evidence="3">PML body</location>
    </subcellularLocation>
</comment>
<keyword evidence="7" id="KW-0378">Hydrolase</keyword>
<gene>
    <name evidence="14" type="ORF">AB1Y20_017426</name>
</gene>
<comment type="cofactor">
    <cofactor evidence="1">
        <name>Mn(2+)</name>
        <dbReference type="ChEBI" id="CHEBI:29035"/>
    </cofactor>
</comment>
<accession>A0AB34JL87</accession>
<comment type="caution">
    <text evidence="14">The sequence shown here is derived from an EMBL/GenBank/DDBJ whole genome shotgun (WGS) entry which is preliminary data.</text>
</comment>
<keyword evidence="6" id="KW-0227">DNA damage</keyword>
<evidence type="ECO:0000256" key="4">
    <source>
        <dbReference type="ARBA" id="ARBA00022722"/>
    </source>
</evidence>
<keyword evidence="8" id="KW-0460">Magnesium</keyword>
<keyword evidence="5" id="KW-0479">Metal-binding</keyword>
<dbReference type="InterPro" id="IPR051547">
    <property type="entry name" value="TDP2-like"/>
</dbReference>
<dbReference type="GO" id="GO:0006302">
    <property type="term" value="P:double-strand break repair"/>
    <property type="evidence" value="ECO:0007669"/>
    <property type="project" value="TreeGrafter"/>
</dbReference>
<evidence type="ECO:0000256" key="3">
    <source>
        <dbReference type="ARBA" id="ARBA00004322"/>
    </source>
</evidence>
<keyword evidence="9" id="KW-0234">DNA repair</keyword>